<evidence type="ECO:0000313" key="2">
    <source>
        <dbReference type="Proteomes" id="UP000215914"/>
    </source>
</evidence>
<keyword evidence="2" id="KW-1185">Reference proteome</keyword>
<evidence type="ECO:0000313" key="1">
    <source>
        <dbReference type="EMBL" id="OTG08879.1"/>
    </source>
</evidence>
<accession>A0A251TDQ0</accession>
<reference evidence="2" key="1">
    <citation type="journal article" date="2017" name="Nature">
        <title>The sunflower genome provides insights into oil metabolism, flowering and Asterid evolution.</title>
        <authorList>
            <person name="Badouin H."/>
            <person name="Gouzy J."/>
            <person name="Grassa C.J."/>
            <person name="Murat F."/>
            <person name="Staton S.E."/>
            <person name="Cottret L."/>
            <person name="Lelandais-Briere C."/>
            <person name="Owens G.L."/>
            <person name="Carrere S."/>
            <person name="Mayjonade B."/>
            <person name="Legrand L."/>
            <person name="Gill N."/>
            <person name="Kane N.C."/>
            <person name="Bowers J.E."/>
            <person name="Hubner S."/>
            <person name="Bellec A."/>
            <person name="Berard A."/>
            <person name="Berges H."/>
            <person name="Blanchet N."/>
            <person name="Boniface M.C."/>
            <person name="Brunel D."/>
            <person name="Catrice O."/>
            <person name="Chaidir N."/>
            <person name="Claudel C."/>
            <person name="Donnadieu C."/>
            <person name="Faraut T."/>
            <person name="Fievet G."/>
            <person name="Helmstetter N."/>
            <person name="King M."/>
            <person name="Knapp S.J."/>
            <person name="Lai Z."/>
            <person name="Le Paslier M.C."/>
            <person name="Lippi Y."/>
            <person name="Lorenzon L."/>
            <person name="Mandel J.R."/>
            <person name="Marage G."/>
            <person name="Marchand G."/>
            <person name="Marquand E."/>
            <person name="Bret-Mestries E."/>
            <person name="Morien E."/>
            <person name="Nambeesan S."/>
            <person name="Nguyen T."/>
            <person name="Pegot-Espagnet P."/>
            <person name="Pouilly N."/>
            <person name="Raftis F."/>
            <person name="Sallet E."/>
            <person name="Schiex T."/>
            <person name="Thomas J."/>
            <person name="Vandecasteele C."/>
            <person name="Vares D."/>
            <person name="Vear F."/>
            <person name="Vautrin S."/>
            <person name="Crespi M."/>
            <person name="Mangin B."/>
            <person name="Burke J.M."/>
            <person name="Salse J."/>
            <person name="Munos S."/>
            <person name="Vincourt P."/>
            <person name="Rieseberg L.H."/>
            <person name="Langlade N.B."/>
        </authorList>
    </citation>
    <scope>NUCLEOTIDE SEQUENCE [LARGE SCALE GENOMIC DNA]</scope>
    <source>
        <strain evidence="2">cv. SF193</strain>
    </source>
</reference>
<protein>
    <submittedName>
        <fullName evidence="1">Uncharacterized protein</fullName>
    </submittedName>
</protein>
<dbReference type="AlphaFoldDB" id="A0A251TDQ0"/>
<proteinExistence type="predicted"/>
<organism evidence="1 2">
    <name type="scientific">Helianthus annuus</name>
    <name type="common">Common sunflower</name>
    <dbReference type="NCBI Taxonomy" id="4232"/>
    <lineage>
        <taxon>Eukaryota</taxon>
        <taxon>Viridiplantae</taxon>
        <taxon>Streptophyta</taxon>
        <taxon>Embryophyta</taxon>
        <taxon>Tracheophyta</taxon>
        <taxon>Spermatophyta</taxon>
        <taxon>Magnoliopsida</taxon>
        <taxon>eudicotyledons</taxon>
        <taxon>Gunneridae</taxon>
        <taxon>Pentapetalae</taxon>
        <taxon>asterids</taxon>
        <taxon>campanulids</taxon>
        <taxon>Asterales</taxon>
        <taxon>Asteraceae</taxon>
        <taxon>Asteroideae</taxon>
        <taxon>Heliantheae alliance</taxon>
        <taxon>Heliantheae</taxon>
        <taxon>Helianthus</taxon>
    </lineage>
</organism>
<dbReference type="InParanoid" id="A0A251TDQ0"/>
<gene>
    <name evidence="1" type="ORF">HannXRQ_Chr11g0346621</name>
</gene>
<sequence length="74" mass="8343">MGYYCQNSKNQNPPQLTHTISIKTLAINRSKPLNFKNHDDHPQFESIISRLFSVTACISILRRSINSADPSIVA</sequence>
<dbReference type="Proteomes" id="UP000215914">
    <property type="component" value="Chromosome 11"/>
</dbReference>
<dbReference type="EMBL" id="CM007900">
    <property type="protein sequence ID" value="OTG08879.1"/>
    <property type="molecule type" value="Genomic_DNA"/>
</dbReference>
<name>A0A251TDQ0_HELAN</name>